<dbReference type="EMBL" id="PVWG01000016">
    <property type="protein sequence ID" value="PSB18571.1"/>
    <property type="molecule type" value="Genomic_DNA"/>
</dbReference>
<dbReference type="GO" id="GO:0005524">
    <property type="term" value="F:ATP binding"/>
    <property type="evidence" value="ECO:0007669"/>
    <property type="project" value="UniProtKB-KW"/>
</dbReference>
<gene>
    <name evidence="4" type="ORF">C7B65_14840</name>
</gene>
<accession>A0A2T1DDQ7</accession>
<comment type="caution">
    <text evidence="4">The sequence shown here is derived from an EMBL/GenBank/DDBJ whole genome shotgun (WGS) entry which is preliminary data.</text>
</comment>
<evidence type="ECO:0000256" key="1">
    <source>
        <dbReference type="ARBA" id="ARBA00022741"/>
    </source>
</evidence>
<dbReference type="PROSITE" id="PS50893">
    <property type="entry name" value="ABC_TRANSPORTER_2"/>
    <property type="match status" value="1"/>
</dbReference>
<evidence type="ECO:0000256" key="2">
    <source>
        <dbReference type="ARBA" id="ARBA00022840"/>
    </source>
</evidence>
<protein>
    <submittedName>
        <fullName evidence="4">Phosphonate ABC transporter ATP-binding protein</fullName>
    </submittedName>
</protein>
<dbReference type="InterPro" id="IPR015854">
    <property type="entry name" value="ABC_transpr_LolD-like"/>
</dbReference>
<evidence type="ECO:0000259" key="3">
    <source>
        <dbReference type="PROSITE" id="PS50893"/>
    </source>
</evidence>
<evidence type="ECO:0000313" key="4">
    <source>
        <dbReference type="EMBL" id="PSB18571.1"/>
    </source>
</evidence>
<dbReference type="OrthoDB" id="9802264at2"/>
<evidence type="ECO:0000313" key="5">
    <source>
        <dbReference type="Proteomes" id="UP000238634"/>
    </source>
</evidence>
<dbReference type="PROSITE" id="PS00211">
    <property type="entry name" value="ABC_TRANSPORTER_1"/>
    <property type="match status" value="1"/>
</dbReference>
<dbReference type="InterPro" id="IPR017871">
    <property type="entry name" value="ABC_transporter-like_CS"/>
</dbReference>
<reference evidence="4 5" key="1">
    <citation type="submission" date="2018-02" db="EMBL/GenBank/DDBJ databases">
        <authorList>
            <person name="Cohen D.B."/>
            <person name="Kent A.D."/>
        </authorList>
    </citation>
    <scope>NUCLEOTIDE SEQUENCE [LARGE SCALE GENOMIC DNA]</scope>
    <source>
        <strain evidence="4 5">ULC007</strain>
    </source>
</reference>
<dbReference type="STRING" id="1920490.GCA_001895925_00353"/>
<dbReference type="PANTHER" id="PTHR24220">
    <property type="entry name" value="IMPORT ATP-BINDING PROTEIN"/>
    <property type="match status" value="1"/>
</dbReference>
<dbReference type="GO" id="GO:0016887">
    <property type="term" value="F:ATP hydrolysis activity"/>
    <property type="evidence" value="ECO:0007669"/>
    <property type="project" value="InterPro"/>
</dbReference>
<dbReference type="InterPro" id="IPR027417">
    <property type="entry name" value="P-loop_NTPase"/>
</dbReference>
<organism evidence="4 5">
    <name type="scientific">Phormidesmis priestleyi ULC007</name>
    <dbReference type="NCBI Taxonomy" id="1920490"/>
    <lineage>
        <taxon>Bacteria</taxon>
        <taxon>Bacillati</taxon>
        <taxon>Cyanobacteriota</taxon>
        <taxon>Cyanophyceae</taxon>
        <taxon>Leptolyngbyales</taxon>
        <taxon>Leptolyngbyaceae</taxon>
        <taxon>Phormidesmis</taxon>
    </lineage>
</organism>
<proteinExistence type="predicted"/>
<dbReference type="Pfam" id="PF00005">
    <property type="entry name" value="ABC_tran"/>
    <property type="match status" value="1"/>
</dbReference>
<keyword evidence="2 4" id="KW-0067">ATP-binding</keyword>
<dbReference type="SUPFAM" id="SSF52540">
    <property type="entry name" value="P-loop containing nucleoside triphosphate hydrolases"/>
    <property type="match status" value="1"/>
</dbReference>
<dbReference type="InterPro" id="IPR003593">
    <property type="entry name" value="AAA+_ATPase"/>
</dbReference>
<dbReference type="RefSeq" id="WP_073072453.1">
    <property type="nucleotide sequence ID" value="NZ_MPPI01000016.1"/>
</dbReference>
<keyword evidence="1" id="KW-0547">Nucleotide-binding</keyword>
<dbReference type="SMART" id="SM00382">
    <property type="entry name" value="AAA"/>
    <property type="match status" value="1"/>
</dbReference>
<dbReference type="AlphaFoldDB" id="A0A2T1DDQ7"/>
<name>A0A2T1DDQ7_9CYAN</name>
<dbReference type="Proteomes" id="UP000238634">
    <property type="component" value="Unassembled WGS sequence"/>
</dbReference>
<dbReference type="InterPro" id="IPR003439">
    <property type="entry name" value="ABC_transporter-like_ATP-bd"/>
</dbReference>
<dbReference type="PANTHER" id="PTHR24220:SF659">
    <property type="entry name" value="TRANSPORTER, PUTATIVE-RELATED"/>
    <property type="match status" value="1"/>
</dbReference>
<keyword evidence="5" id="KW-1185">Reference proteome</keyword>
<dbReference type="GO" id="GO:0005886">
    <property type="term" value="C:plasma membrane"/>
    <property type="evidence" value="ECO:0007669"/>
    <property type="project" value="TreeGrafter"/>
</dbReference>
<reference evidence="4 5" key="2">
    <citation type="submission" date="2018-03" db="EMBL/GenBank/DDBJ databases">
        <title>The ancient ancestry and fast evolution of plastids.</title>
        <authorList>
            <person name="Moore K.R."/>
            <person name="Magnabosco C."/>
            <person name="Momper L."/>
            <person name="Gold D.A."/>
            <person name="Bosak T."/>
            <person name="Fournier G.P."/>
        </authorList>
    </citation>
    <scope>NUCLEOTIDE SEQUENCE [LARGE SCALE GENOMIC DNA]</scope>
    <source>
        <strain evidence="4 5">ULC007</strain>
    </source>
</reference>
<dbReference type="Gene3D" id="3.40.50.300">
    <property type="entry name" value="P-loop containing nucleotide triphosphate hydrolases"/>
    <property type="match status" value="1"/>
</dbReference>
<feature type="domain" description="ABC transporter" evidence="3">
    <location>
        <begin position="20"/>
        <end position="254"/>
    </location>
</feature>
<dbReference type="GO" id="GO:0022857">
    <property type="term" value="F:transmembrane transporter activity"/>
    <property type="evidence" value="ECO:0007669"/>
    <property type="project" value="TreeGrafter"/>
</dbReference>
<sequence length="257" mass="28149">MHQRSQPSYTASVHPAIVCVDLQTAYLPSLRRSALQGVTCTIQPGEFVAVLGLNGAGKSTWLQSLLGLVPIQSGSAHVHYTPIQAATIPQIRREIGILFQGGGLVPQLTALDNVLCGRLGQRSSWQTLFGFDSRDRAQASQLLHQFGLRDSAHQITRRLSGGQRQRVAIARLLMQSPSILLLDEPTAGLDVLATRHVMELLAQLNHQGMTIISVLHDLAIAQTYARRALIFEAGRILYDGDCHNLAVHFKTAEQVER</sequence>